<dbReference type="Pfam" id="PF12704">
    <property type="entry name" value="MacB_PCD"/>
    <property type="match status" value="1"/>
</dbReference>
<dbReference type="PANTHER" id="PTHR30572">
    <property type="entry name" value="MEMBRANE COMPONENT OF TRANSPORTER-RELATED"/>
    <property type="match status" value="1"/>
</dbReference>
<evidence type="ECO:0008006" key="11">
    <source>
        <dbReference type="Google" id="ProtNLM"/>
    </source>
</evidence>
<dbReference type="GO" id="GO:0022857">
    <property type="term" value="F:transmembrane transporter activity"/>
    <property type="evidence" value="ECO:0007669"/>
    <property type="project" value="TreeGrafter"/>
</dbReference>
<gene>
    <name evidence="9" type="ORF">BFP71_06170</name>
</gene>
<feature type="transmembrane region" description="Helical" evidence="6">
    <location>
        <begin position="367"/>
        <end position="387"/>
    </location>
</feature>
<feature type="domain" description="MacB-like periplasmic core" evidence="8">
    <location>
        <begin position="96"/>
        <end position="317"/>
    </location>
</feature>
<evidence type="ECO:0000256" key="1">
    <source>
        <dbReference type="ARBA" id="ARBA00004651"/>
    </source>
</evidence>
<proteinExistence type="predicted"/>
<feature type="transmembrane region" description="Helical" evidence="6">
    <location>
        <begin position="756"/>
        <end position="777"/>
    </location>
</feature>
<keyword evidence="10" id="KW-1185">Reference proteome</keyword>
<dbReference type="PANTHER" id="PTHR30572:SF18">
    <property type="entry name" value="ABC-TYPE MACROLIDE FAMILY EXPORT SYSTEM PERMEASE COMPONENT 2"/>
    <property type="match status" value="1"/>
</dbReference>
<dbReference type="Pfam" id="PF02687">
    <property type="entry name" value="FtsX"/>
    <property type="match status" value="2"/>
</dbReference>
<dbReference type="InterPro" id="IPR047699">
    <property type="entry name" value="Permease_put_prefix"/>
</dbReference>
<feature type="transmembrane region" description="Helical" evidence="6">
    <location>
        <begin position="97"/>
        <end position="118"/>
    </location>
</feature>
<dbReference type="InterPro" id="IPR050250">
    <property type="entry name" value="Macrolide_Exporter_MacB"/>
</dbReference>
<keyword evidence="2" id="KW-1003">Cell membrane</keyword>
<evidence type="ECO:0000256" key="5">
    <source>
        <dbReference type="ARBA" id="ARBA00023136"/>
    </source>
</evidence>
<name>A0A1E5T2V0_9BACT</name>
<dbReference type="GO" id="GO:0005886">
    <property type="term" value="C:plasma membrane"/>
    <property type="evidence" value="ECO:0007669"/>
    <property type="project" value="UniProtKB-SubCell"/>
</dbReference>
<feature type="transmembrane region" description="Helical" evidence="6">
    <location>
        <begin position="412"/>
        <end position="438"/>
    </location>
</feature>
<evidence type="ECO:0000256" key="2">
    <source>
        <dbReference type="ARBA" id="ARBA00022475"/>
    </source>
</evidence>
<evidence type="ECO:0000259" key="8">
    <source>
        <dbReference type="Pfam" id="PF12704"/>
    </source>
</evidence>
<keyword evidence="4 6" id="KW-1133">Transmembrane helix</keyword>
<dbReference type="STRING" id="1563681.BFP71_06170"/>
<feature type="domain" description="ABC3 transporter permease C-terminal" evidence="7">
    <location>
        <begin position="371"/>
        <end position="487"/>
    </location>
</feature>
<dbReference type="InterPro" id="IPR003838">
    <property type="entry name" value="ABC3_permease_C"/>
</dbReference>
<evidence type="ECO:0000259" key="7">
    <source>
        <dbReference type="Pfam" id="PF02687"/>
    </source>
</evidence>
<dbReference type="AlphaFoldDB" id="A0A1E5T2V0"/>
<dbReference type="NCBIfam" id="NF038404">
    <property type="entry name" value="perm_prefix_2"/>
    <property type="match status" value="1"/>
</dbReference>
<comment type="subcellular location">
    <subcellularLocation>
        <location evidence="1">Cell membrane</location>
        <topology evidence="1">Multi-pass membrane protein</topology>
    </subcellularLocation>
</comment>
<feature type="transmembrane region" description="Helical" evidence="6">
    <location>
        <begin position="458"/>
        <end position="491"/>
    </location>
</feature>
<keyword evidence="3 6" id="KW-0812">Transmembrane</keyword>
<evidence type="ECO:0000256" key="3">
    <source>
        <dbReference type="ARBA" id="ARBA00022692"/>
    </source>
</evidence>
<feature type="domain" description="ABC3 transporter permease C-terminal" evidence="7">
    <location>
        <begin position="760"/>
        <end position="868"/>
    </location>
</feature>
<sequence>MIEKDNMPPKWANRFLEWYCAKNLLDEIQGDLLEAYYYRKEELGHGKARWWFIWDVLRFFRPSSFQKKSINSNALIMLKNNIKISLRIINRRKWASFINIFSLTLGITAVALISIFVVDELSYDQHHENKDAIYRMITDYYSPEGEFDYTGASHPLPMAKELVNDFSEIAAITRIGDDSRYVRTDGAAQQENAIFVDNSFFEIFSFPFVVGDKNSALQFSKNVVITREMAEKYFQSIDVLGETIEIRQDDKFTAYLITGVVERIPTNSSIQFDMAMSYDQVDYYSWASNSWGVRIDEIFMQLNENINLNEFEAKLKDHWKNYLTDAVKESKSYKGDYQNYRLQALTDVHLASDIGSLWSTGDPSESYTLSIIAVIILLIGSANFTILSMGRSTLRGKEIAIKKVIGAKRRQLVIQFWTEAFTLSILAMLLSILLMSLLLPSFNSLADKNYRLEDIINLRLLILLPSIALLTGLIAGAYPSLVLSGISILDFFRKKLKLGGSNFFTKSLITVQFSLSIMLLLGSFVVFQQIKFFNVKDLGYDATNVVVLDNNMNNDPEKVKVYKNLLESNPNIAGVTSINSSFSRGGFSSELEKSDGSKVTYSMYFVEPSFFEIMDIPITMGRNFNVGSSLDSNSVIMNDQFKRAMGEDFVLDGNIKKFRNAGLKDPQLIGVTKDFHFQSLARELRPVLMVMGRSEGTYENILVKMNQPLNAEMVQFLQESWYEIAPNAPFEFNLMSDDLEAQYAAQERWFEIVKYATIWALGLATLGLIGIVSISITGRLKEVSIRKVLGANAYHLYFILSKQFLLLLTLASVIAVPLTIYFASDWLDNFAYHIELNPLVFAGVIVFVFCLIIGIVFFGTSKTLRSNPVKALRME</sequence>
<accession>A0A1E5T2V0</accession>
<organism evidence="9 10">
    <name type="scientific">Roseivirga misakiensis</name>
    <dbReference type="NCBI Taxonomy" id="1563681"/>
    <lineage>
        <taxon>Bacteria</taxon>
        <taxon>Pseudomonadati</taxon>
        <taxon>Bacteroidota</taxon>
        <taxon>Cytophagia</taxon>
        <taxon>Cytophagales</taxon>
        <taxon>Roseivirgaceae</taxon>
        <taxon>Roseivirga</taxon>
    </lineage>
</organism>
<reference evidence="9 10" key="1">
    <citation type="submission" date="2016-08" db="EMBL/GenBank/DDBJ databases">
        <title>Draft genome of Fabibacter sp. strain SK-8.</title>
        <authorList>
            <person name="Wong S.-K."/>
            <person name="Hamasaki K."/>
            <person name="Yoshizawa S."/>
        </authorList>
    </citation>
    <scope>NUCLEOTIDE SEQUENCE [LARGE SCALE GENOMIC DNA]</scope>
    <source>
        <strain evidence="9 10">SK-8</strain>
    </source>
</reference>
<evidence type="ECO:0000256" key="4">
    <source>
        <dbReference type="ARBA" id="ARBA00022989"/>
    </source>
</evidence>
<comment type="caution">
    <text evidence="9">The sequence shown here is derived from an EMBL/GenBank/DDBJ whole genome shotgun (WGS) entry which is preliminary data.</text>
</comment>
<dbReference type="EMBL" id="MDGQ01000004">
    <property type="protein sequence ID" value="OEK05705.1"/>
    <property type="molecule type" value="Genomic_DNA"/>
</dbReference>
<dbReference type="InterPro" id="IPR025857">
    <property type="entry name" value="MacB_PCD"/>
</dbReference>
<dbReference type="Proteomes" id="UP000095552">
    <property type="component" value="Unassembled WGS sequence"/>
</dbReference>
<protein>
    <recommendedName>
        <fullName evidence="11">ABC3 transporter permease protein domain-containing protein</fullName>
    </recommendedName>
</protein>
<feature type="transmembrane region" description="Helical" evidence="6">
    <location>
        <begin position="804"/>
        <end position="824"/>
    </location>
</feature>
<keyword evidence="5 6" id="KW-0472">Membrane</keyword>
<evidence type="ECO:0000313" key="9">
    <source>
        <dbReference type="EMBL" id="OEK05705.1"/>
    </source>
</evidence>
<evidence type="ECO:0000256" key="6">
    <source>
        <dbReference type="SAM" id="Phobius"/>
    </source>
</evidence>
<feature type="transmembrane region" description="Helical" evidence="6">
    <location>
        <begin position="836"/>
        <end position="858"/>
    </location>
</feature>
<evidence type="ECO:0000313" key="10">
    <source>
        <dbReference type="Proteomes" id="UP000095552"/>
    </source>
</evidence>
<feature type="transmembrane region" description="Helical" evidence="6">
    <location>
        <begin position="503"/>
        <end position="527"/>
    </location>
</feature>